<dbReference type="Gene3D" id="3.40.50.720">
    <property type="entry name" value="NAD(P)-binding Rossmann-like Domain"/>
    <property type="match status" value="1"/>
</dbReference>
<evidence type="ECO:0000313" key="6">
    <source>
        <dbReference type="Proteomes" id="UP000192727"/>
    </source>
</evidence>
<evidence type="ECO:0000256" key="2">
    <source>
        <dbReference type="ARBA" id="ARBA00023002"/>
    </source>
</evidence>
<name>A0A1V0UP93_9BACL</name>
<dbReference type="InterPro" id="IPR000683">
    <property type="entry name" value="Gfo/Idh/MocA-like_OxRdtase_N"/>
</dbReference>
<dbReference type="EMBL" id="CP020557">
    <property type="protein sequence ID" value="ARF66951.1"/>
    <property type="molecule type" value="Genomic_DNA"/>
</dbReference>
<evidence type="ECO:0000259" key="3">
    <source>
        <dbReference type="Pfam" id="PF01408"/>
    </source>
</evidence>
<dbReference type="GeneID" id="64218453"/>
<keyword evidence="2" id="KW-0560">Oxidoreductase</keyword>
<dbReference type="SUPFAM" id="SSF51735">
    <property type="entry name" value="NAD(P)-binding Rossmann-fold domains"/>
    <property type="match status" value="1"/>
</dbReference>
<protein>
    <submittedName>
        <fullName evidence="5">Oxidoreductase</fullName>
    </submittedName>
</protein>
<feature type="domain" description="Gfo/Idh/MocA-like oxidoreductase N-terminal" evidence="3">
    <location>
        <begin position="7"/>
        <end position="125"/>
    </location>
</feature>
<dbReference type="Proteomes" id="UP000192727">
    <property type="component" value="Chromosome"/>
</dbReference>
<dbReference type="Pfam" id="PF22725">
    <property type="entry name" value="GFO_IDH_MocA_C3"/>
    <property type="match status" value="1"/>
</dbReference>
<dbReference type="SUPFAM" id="SSF55347">
    <property type="entry name" value="Glyceraldehyde-3-phosphate dehydrogenase-like, C-terminal domain"/>
    <property type="match status" value="1"/>
</dbReference>
<dbReference type="GO" id="GO:0016491">
    <property type="term" value="F:oxidoreductase activity"/>
    <property type="evidence" value="ECO:0007669"/>
    <property type="project" value="UniProtKB-KW"/>
</dbReference>
<reference evidence="5 6" key="1">
    <citation type="submission" date="2017-03" db="EMBL/GenBank/DDBJ databases">
        <title>Paenibacillus larvae genome sequencing.</title>
        <authorList>
            <person name="Dingman D.W."/>
        </authorList>
    </citation>
    <scope>NUCLEOTIDE SEQUENCE [LARGE SCALE GENOMIC DNA]</scope>
    <source>
        <strain evidence="5 6">SAG 10367</strain>
    </source>
</reference>
<evidence type="ECO:0000313" key="5">
    <source>
        <dbReference type="EMBL" id="ARF66951.1"/>
    </source>
</evidence>
<dbReference type="PANTHER" id="PTHR22604">
    <property type="entry name" value="OXIDOREDUCTASES"/>
    <property type="match status" value="1"/>
</dbReference>
<organism evidence="5 6">
    <name type="scientific">Paenibacillus larvae subsp. pulvifaciens</name>
    <dbReference type="NCBI Taxonomy" id="1477"/>
    <lineage>
        <taxon>Bacteria</taxon>
        <taxon>Bacillati</taxon>
        <taxon>Bacillota</taxon>
        <taxon>Bacilli</taxon>
        <taxon>Bacillales</taxon>
        <taxon>Paenibacillaceae</taxon>
        <taxon>Paenibacillus</taxon>
    </lineage>
</organism>
<dbReference type="GO" id="GO:0000166">
    <property type="term" value="F:nucleotide binding"/>
    <property type="evidence" value="ECO:0007669"/>
    <property type="project" value="InterPro"/>
</dbReference>
<dbReference type="InterPro" id="IPR055170">
    <property type="entry name" value="GFO_IDH_MocA-like_dom"/>
</dbReference>
<proteinExistence type="inferred from homology"/>
<accession>A0A1V0UP93</accession>
<dbReference type="Gene3D" id="3.30.360.10">
    <property type="entry name" value="Dihydrodipicolinate Reductase, domain 2"/>
    <property type="match status" value="1"/>
</dbReference>
<sequence length="333" mass="36760">MITNQVRWGILGGAGIAVSKVMPAIQQSSTGMITAIASRNEAKGRAIATQFGLPKAYGCYEDLLGDPQIDAVYVPLPNHLHQEWSIRALNAGKHVLCEKPAALNAREAAKMAEVAQKAGKVLSEAFMYRHHPRYQSIKDIIRSGKIGEIRGLRGAFTFNSTGAEDNVRFHRNMGGGSLYDVGCYPIHTARFLLEQEPEAATVHAFFSPDHDHVDMMASGLIEFPGGIGLTFDCGMWAEYRNTFEILGTQGRIEIPYAYSYETPEEAYFLVKVKGELHTVESEPVNHYVLQIDDFGTAVLEGKACRFSFEDAVANMRVLDACLQSAEKRSRVIL</sequence>
<feature type="domain" description="GFO/IDH/MocA-like oxidoreductase" evidence="4">
    <location>
        <begin position="134"/>
        <end position="253"/>
    </location>
</feature>
<dbReference type="AlphaFoldDB" id="A0A1V0UP93"/>
<evidence type="ECO:0000256" key="1">
    <source>
        <dbReference type="ARBA" id="ARBA00010928"/>
    </source>
</evidence>
<evidence type="ECO:0000259" key="4">
    <source>
        <dbReference type="Pfam" id="PF22725"/>
    </source>
</evidence>
<dbReference type="PANTHER" id="PTHR22604:SF105">
    <property type="entry name" value="TRANS-1,2-DIHYDROBENZENE-1,2-DIOL DEHYDROGENASE"/>
    <property type="match status" value="1"/>
</dbReference>
<dbReference type="RefSeq" id="WP_079940555.1">
    <property type="nucleotide sequence ID" value="NZ_CP020327.1"/>
</dbReference>
<gene>
    <name evidence="5" type="ORF">B7C51_02720</name>
</gene>
<dbReference type="InterPro" id="IPR050984">
    <property type="entry name" value="Gfo/Idh/MocA_domain"/>
</dbReference>
<dbReference type="InterPro" id="IPR036291">
    <property type="entry name" value="NAD(P)-bd_dom_sf"/>
</dbReference>
<dbReference type="Pfam" id="PF01408">
    <property type="entry name" value="GFO_IDH_MocA"/>
    <property type="match status" value="1"/>
</dbReference>
<comment type="similarity">
    <text evidence="1">Belongs to the Gfo/Idh/MocA family.</text>
</comment>